<evidence type="ECO:0000256" key="5">
    <source>
        <dbReference type="PROSITE-ProRule" id="PRU01016"/>
    </source>
</evidence>
<dbReference type="GO" id="GO:0003677">
    <property type="term" value="F:DNA binding"/>
    <property type="evidence" value="ECO:0007669"/>
    <property type="project" value="TreeGrafter"/>
</dbReference>
<keyword evidence="3 5" id="KW-0808">Transferase</keyword>
<feature type="region of interest" description="Disordered" evidence="6">
    <location>
        <begin position="696"/>
        <end position="721"/>
    </location>
</feature>
<evidence type="ECO:0000256" key="1">
    <source>
        <dbReference type="ARBA" id="ARBA00011975"/>
    </source>
</evidence>
<dbReference type="GO" id="GO:0032259">
    <property type="term" value="P:methylation"/>
    <property type="evidence" value="ECO:0007669"/>
    <property type="project" value="UniProtKB-KW"/>
</dbReference>
<comment type="similarity">
    <text evidence="5">Belongs to the class I-like SAM-binding methyltransferase superfamily. C5-methyltransferase family.</text>
</comment>
<accession>A0A0G2H435</accession>
<sequence length="759" mass="84018">MAAIVYKFGDIDLKLGTCVELREPFGKWEIQFVEIQSIWVSRADGSVTIRGIPYTRNHSLRGAMENKRNEVCQVLEIDADDQRSDQAQAIYELSPRQILQVRTLNKTNAKFPRYCYGGDQQWWSMTPEEREEQAPLTCRWKFRIQYQDSRFRKNDRAYAWASVRMTEAEVDGRFRVPDKENTVKWRGRTHRGGSHKPQVIDLDGLEVPLTRNDRQYTFADIFCGAGGASRGAAMAGFKDASDFIKHCDIDYRSHPIDILHLSPPCQFWSPLAYQHAGRNNEDNMAILFACPELIKKIRPRLFTLEQTFGLTHDAHAEFLNALVQGFTCHGYSVQWKIVPLVEYGLPQTRKRLVMMGACPGEPLPPWPPATHSAVPAQGLKPFVTEAEAIRNLNGRRVSLHDVANALVRDLPPRNGKAPFPKTITCGGTQSTSHFSGRRDYTLREIACLQGFPLSHQFEGNKTAIKKQIGNAFPPCVVKAFYDHLRAWLQQVDGVQGVPAQARPPVPRQTDSMVGRRRTSTGTRQHHVNGGLDEDEALSLALRESRRGHHPSAPAGVIEISDDGDQQRSPVSAVAPLLERMSIAPSDKQPVQGAERAPSRSRSRSATLDFSPSPSPGPSRLAAAAAASSQKRSLDSMHDGEADETIKEASPPKRGRVLEAGHQEDGVVDDGKIPSRLPRYAGPQNMHHADAEHTVIGQPRRGSHDGARNPHMDGSATGERASHQGTVIDDVATGGSGIDWLSIVSPASVAGTSGDEVWIF</sequence>
<gene>
    <name evidence="7" type="ORF">UCDDA912_g10064</name>
</gene>
<feature type="compositionally biased region" description="Basic and acidic residues" evidence="6">
    <location>
        <begin position="631"/>
        <end position="672"/>
    </location>
</feature>
<dbReference type="EMBL" id="LCUC01000564">
    <property type="protein sequence ID" value="KKY30018.1"/>
    <property type="molecule type" value="Genomic_DNA"/>
</dbReference>
<keyword evidence="2 5" id="KW-0489">Methyltransferase</keyword>
<feature type="compositionally biased region" description="Low complexity" evidence="6">
    <location>
        <begin position="617"/>
        <end position="628"/>
    </location>
</feature>
<evidence type="ECO:0000256" key="6">
    <source>
        <dbReference type="SAM" id="MobiDB-lite"/>
    </source>
</evidence>
<protein>
    <recommendedName>
        <fullName evidence="1">DNA (cytosine-5-)-methyltransferase</fullName>
        <ecNumber evidence="1">2.1.1.37</ecNumber>
    </recommendedName>
</protein>
<dbReference type="InterPro" id="IPR001525">
    <property type="entry name" value="C5_MeTfrase"/>
</dbReference>
<dbReference type="Gene3D" id="3.40.50.150">
    <property type="entry name" value="Vaccinia Virus protein VP39"/>
    <property type="match status" value="1"/>
</dbReference>
<dbReference type="GO" id="GO:0044027">
    <property type="term" value="P:negative regulation of gene expression via chromosomal CpG island methylation"/>
    <property type="evidence" value="ECO:0007669"/>
    <property type="project" value="TreeGrafter"/>
</dbReference>
<dbReference type="GO" id="GO:0003886">
    <property type="term" value="F:DNA (cytosine-5-)-methyltransferase activity"/>
    <property type="evidence" value="ECO:0007669"/>
    <property type="project" value="UniProtKB-EC"/>
</dbReference>
<keyword evidence="8" id="KW-1185">Reference proteome</keyword>
<dbReference type="SUPFAM" id="SSF53335">
    <property type="entry name" value="S-adenosyl-L-methionine-dependent methyltransferases"/>
    <property type="match status" value="1"/>
</dbReference>
<keyword evidence="4 5" id="KW-0949">S-adenosyl-L-methionine</keyword>
<evidence type="ECO:0000256" key="2">
    <source>
        <dbReference type="ARBA" id="ARBA00022603"/>
    </source>
</evidence>
<organism evidence="7 8">
    <name type="scientific">Diaporthe ampelina</name>
    <dbReference type="NCBI Taxonomy" id="1214573"/>
    <lineage>
        <taxon>Eukaryota</taxon>
        <taxon>Fungi</taxon>
        <taxon>Dikarya</taxon>
        <taxon>Ascomycota</taxon>
        <taxon>Pezizomycotina</taxon>
        <taxon>Sordariomycetes</taxon>
        <taxon>Sordariomycetidae</taxon>
        <taxon>Diaporthales</taxon>
        <taxon>Diaporthaceae</taxon>
        <taxon>Diaporthe</taxon>
    </lineage>
</organism>
<dbReference type="Gene3D" id="3.90.120.10">
    <property type="entry name" value="DNA Methylase, subunit A, domain 2"/>
    <property type="match status" value="1"/>
</dbReference>
<feature type="compositionally biased region" description="Basic residues" evidence="6">
    <location>
        <begin position="514"/>
        <end position="526"/>
    </location>
</feature>
<evidence type="ECO:0000313" key="7">
    <source>
        <dbReference type="EMBL" id="KKY30018.1"/>
    </source>
</evidence>
<dbReference type="Pfam" id="PF00145">
    <property type="entry name" value="DNA_methylase"/>
    <property type="match status" value="2"/>
</dbReference>
<dbReference type="InterPro" id="IPR029063">
    <property type="entry name" value="SAM-dependent_MTases_sf"/>
</dbReference>
<dbReference type="InterPro" id="IPR050390">
    <property type="entry name" value="C5-Methyltransferase"/>
</dbReference>
<feature type="region of interest" description="Disordered" evidence="6">
    <location>
        <begin position="545"/>
        <end position="673"/>
    </location>
</feature>
<reference evidence="7 8" key="1">
    <citation type="submission" date="2015-05" db="EMBL/GenBank/DDBJ databases">
        <title>Distinctive expansion of gene families associated with plant cell wall degradation and secondary metabolism in the genomes of grapevine trunk pathogens.</title>
        <authorList>
            <person name="Lawrence D.P."/>
            <person name="Travadon R."/>
            <person name="Rolshausen P.E."/>
            <person name="Baumgartner K."/>
        </authorList>
    </citation>
    <scope>NUCLEOTIDE SEQUENCE [LARGE SCALE GENOMIC DNA]</scope>
    <source>
        <strain evidence="7">DA912</strain>
    </source>
</reference>
<feature type="region of interest" description="Disordered" evidence="6">
    <location>
        <begin position="498"/>
        <end position="532"/>
    </location>
</feature>
<dbReference type="EC" id="2.1.1.37" evidence="1"/>
<comment type="caution">
    <text evidence="7">The sequence shown here is derived from an EMBL/GenBank/DDBJ whole genome shotgun (WGS) entry which is preliminary data.</text>
</comment>
<evidence type="ECO:0000313" key="8">
    <source>
        <dbReference type="Proteomes" id="UP000034680"/>
    </source>
</evidence>
<feature type="active site" evidence="5">
    <location>
        <position position="265"/>
    </location>
</feature>
<dbReference type="Proteomes" id="UP000034680">
    <property type="component" value="Unassembled WGS sequence"/>
</dbReference>
<evidence type="ECO:0000256" key="3">
    <source>
        <dbReference type="ARBA" id="ARBA00022679"/>
    </source>
</evidence>
<reference evidence="7 8" key="2">
    <citation type="submission" date="2015-05" db="EMBL/GenBank/DDBJ databases">
        <authorList>
            <person name="Morales-Cruz A."/>
            <person name="Amrine K.C."/>
            <person name="Cantu D."/>
        </authorList>
    </citation>
    <scope>NUCLEOTIDE SEQUENCE [LARGE SCALE GENOMIC DNA]</scope>
    <source>
        <strain evidence="7">DA912</strain>
    </source>
</reference>
<dbReference type="OrthoDB" id="414133at2759"/>
<dbReference type="AlphaFoldDB" id="A0A0G2H435"/>
<dbReference type="GO" id="GO:0005634">
    <property type="term" value="C:nucleus"/>
    <property type="evidence" value="ECO:0007669"/>
    <property type="project" value="TreeGrafter"/>
</dbReference>
<dbReference type="PANTHER" id="PTHR10629">
    <property type="entry name" value="CYTOSINE-SPECIFIC METHYLTRANSFERASE"/>
    <property type="match status" value="1"/>
</dbReference>
<feature type="compositionally biased region" description="Basic and acidic residues" evidence="6">
    <location>
        <begin position="701"/>
        <end position="710"/>
    </location>
</feature>
<dbReference type="STRING" id="1214573.A0A0G2H435"/>
<dbReference type="PANTHER" id="PTHR10629:SF52">
    <property type="entry name" value="DNA (CYTOSINE-5)-METHYLTRANSFERASE 1"/>
    <property type="match status" value="1"/>
</dbReference>
<dbReference type="PROSITE" id="PS51679">
    <property type="entry name" value="SAM_MT_C5"/>
    <property type="match status" value="1"/>
</dbReference>
<dbReference type="PRINTS" id="PR00105">
    <property type="entry name" value="C5METTRFRASE"/>
</dbReference>
<evidence type="ECO:0000256" key="4">
    <source>
        <dbReference type="ARBA" id="ARBA00022691"/>
    </source>
</evidence>
<proteinExistence type="inferred from homology"/>
<name>A0A0G2H435_9PEZI</name>